<dbReference type="SMART" id="SM00393">
    <property type="entry name" value="R3H"/>
    <property type="match status" value="1"/>
</dbReference>
<dbReference type="InterPro" id="IPR034079">
    <property type="entry name" value="R3H_KhpB"/>
</dbReference>
<dbReference type="EMBL" id="JBHSLN010000025">
    <property type="protein sequence ID" value="MFC5298301.1"/>
    <property type="molecule type" value="Genomic_DNA"/>
</dbReference>
<accession>A0ABW0FH94</accession>
<proteinExistence type="predicted"/>
<gene>
    <name evidence="3" type="ORF">ACFPK8_12330</name>
</gene>
<sequence>MNDSTPDVPTAAEADENLSAAPEQDATAQPAEHAPAVVEEDASTEDATTDAPAEGAAPDNGAAESPDAAGTTGDTEGEPTDGAAAESAEESAENTPAETSEERMRRLEEEGDIAADYLEELLDIADLDGDIDIDVDGDRASVEIAGADRLATLNRPKGELLDALQELTRLAVQSRTGNRSRLMLDIGGFRAEHKGSLEELAEKAVAEAKEGEAAVPLRPMNPFERKVVHDVAKREGLRSESDGDGKNRHVVIYSAS</sequence>
<dbReference type="InterPro" id="IPR036867">
    <property type="entry name" value="R3H_dom_sf"/>
</dbReference>
<dbReference type="PANTHER" id="PTHR35800:SF1">
    <property type="entry name" value="RNA-BINDING PROTEIN KHPB"/>
    <property type="match status" value="1"/>
</dbReference>
<dbReference type="CDD" id="cd02644">
    <property type="entry name" value="R3H_jag"/>
    <property type="match status" value="1"/>
</dbReference>
<dbReference type="Pfam" id="PF01424">
    <property type="entry name" value="R3H"/>
    <property type="match status" value="1"/>
</dbReference>
<dbReference type="InterPro" id="IPR015946">
    <property type="entry name" value="KH_dom-like_a/b"/>
</dbReference>
<evidence type="ECO:0000259" key="2">
    <source>
        <dbReference type="PROSITE" id="PS51061"/>
    </source>
</evidence>
<reference evidence="4" key="1">
    <citation type="journal article" date="2019" name="Int. J. Syst. Evol. Microbiol.">
        <title>The Global Catalogue of Microorganisms (GCM) 10K type strain sequencing project: providing services to taxonomists for standard genome sequencing and annotation.</title>
        <authorList>
            <consortium name="The Broad Institute Genomics Platform"/>
            <consortium name="The Broad Institute Genome Sequencing Center for Infectious Disease"/>
            <person name="Wu L."/>
            <person name="Ma J."/>
        </authorList>
    </citation>
    <scope>NUCLEOTIDE SEQUENCE [LARGE SCALE GENOMIC DNA]</scope>
    <source>
        <strain evidence="4">CGMCC 1.16455</strain>
    </source>
</reference>
<dbReference type="Gene3D" id="3.30.300.20">
    <property type="match status" value="1"/>
</dbReference>
<dbReference type="PANTHER" id="PTHR35800">
    <property type="entry name" value="PROTEIN JAG"/>
    <property type="match status" value="1"/>
</dbReference>
<keyword evidence="4" id="KW-1185">Reference proteome</keyword>
<dbReference type="InterPro" id="IPR039247">
    <property type="entry name" value="KhpB"/>
</dbReference>
<dbReference type="Gene3D" id="3.30.1370.50">
    <property type="entry name" value="R3H-like domain"/>
    <property type="match status" value="1"/>
</dbReference>
<evidence type="ECO:0000313" key="3">
    <source>
        <dbReference type="EMBL" id="MFC5298301.1"/>
    </source>
</evidence>
<feature type="region of interest" description="Disordered" evidence="1">
    <location>
        <begin position="1"/>
        <end position="111"/>
    </location>
</feature>
<organism evidence="3 4">
    <name type="scientific">Brachybacterium tyrofermentans</name>
    <dbReference type="NCBI Taxonomy" id="47848"/>
    <lineage>
        <taxon>Bacteria</taxon>
        <taxon>Bacillati</taxon>
        <taxon>Actinomycetota</taxon>
        <taxon>Actinomycetes</taxon>
        <taxon>Micrococcales</taxon>
        <taxon>Dermabacteraceae</taxon>
        <taxon>Brachybacterium</taxon>
    </lineage>
</organism>
<dbReference type="GeneID" id="303296157"/>
<feature type="domain" description="R3H" evidence="2">
    <location>
        <begin position="191"/>
        <end position="256"/>
    </location>
</feature>
<feature type="compositionally biased region" description="Basic and acidic residues" evidence="1">
    <location>
        <begin position="235"/>
        <end position="247"/>
    </location>
</feature>
<dbReference type="RefSeq" id="WP_343922428.1">
    <property type="nucleotide sequence ID" value="NZ_BAAAIR010000016.1"/>
</dbReference>
<feature type="compositionally biased region" description="Acidic residues" evidence="1">
    <location>
        <begin position="38"/>
        <end position="48"/>
    </location>
</feature>
<dbReference type="PROSITE" id="PS51061">
    <property type="entry name" value="R3H"/>
    <property type="match status" value="1"/>
</dbReference>
<evidence type="ECO:0000256" key="1">
    <source>
        <dbReference type="SAM" id="MobiDB-lite"/>
    </source>
</evidence>
<evidence type="ECO:0000313" key="4">
    <source>
        <dbReference type="Proteomes" id="UP001595937"/>
    </source>
</evidence>
<dbReference type="SUPFAM" id="SSF82708">
    <property type="entry name" value="R3H domain"/>
    <property type="match status" value="1"/>
</dbReference>
<dbReference type="InterPro" id="IPR001374">
    <property type="entry name" value="R3H_dom"/>
</dbReference>
<feature type="compositionally biased region" description="Low complexity" evidence="1">
    <location>
        <begin position="66"/>
        <end position="86"/>
    </location>
</feature>
<dbReference type="Proteomes" id="UP001595937">
    <property type="component" value="Unassembled WGS sequence"/>
</dbReference>
<feature type="region of interest" description="Disordered" evidence="1">
    <location>
        <begin position="235"/>
        <end position="256"/>
    </location>
</feature>
<comment type="caution">
    <text evidence="3">The sequence shown here is derived from an EMBL/GenBank/DDBJ whole genome shotgun (WGS) entry which is preliminary data.</text>
</comment>
<protein>
    <submittedName>
        <fullName evidence="3">R3H domain-containing nucleic acid-binding protein</fullName>
    </submittedName>
</protein>
<name>A0ABW0FH94_9MICO</name>